<feature type="region of interest" description="Disordered" evidence="1">
    <location>
        <begin position="203"/>
        <end position="242"/>
    </location>
</feature>
<organism evidence="2 3">
    <name type="scientific">Phycomyces blakesleeanus (strain ATCC 8743b / DSM 1359 / FGSC 10004 / NBRC 33097 / NRRL 1555)</name>
    <dbReference type="NCBI Taxonomy" id="763407"/>
    <lineage>
        <taxon>Eukaryota</taxon>
        <taxon>Fungi</taxon>
        <taxon>Fungi incertae sedis</taxon>
        <taxon>Mucoromycota</taxon>
        <taxon>Mucoromycotina</taxon>
        <taxon>Mucoromycetes</taxon>
        <taxon>Mucorales</taxon>
        <taxon>Phycomycetaceae</taxon>
        <taxon>Phycomyces</taxon>
    </lineage>
</organism>
<feature type="compositionally biased region" description="Low complexity" evidence="1">
    <location>
        <begin position="44"/>
        <end position="64"/>
    </location>
</feature>
<dbReference type="SUPFAM" id="SSF48452">
    <property type="entry name" value="TPR-like"/>
    <property type="match status" value="1"/>
</dbReference>
<proteinExistence type="predicted"/>
<evidence type="ECO:0000313" key="3">
    <source>
        <dbReference type="Proteomes" id="UP000077315"/>
    </source>
</evidence>
<dbReference type="OrthoDB" id="43460at2759"/>
<dbReference type="InterPro" id="IPR011990">
    <property type="entry name" value="TPR-like_helical_dom_sf"/>
</dbReference>
<dbReference type="PANTHER" id="PTHR31859:SF1">
    <property type="entry name" value="TETRATRICOPEPTIDE REPEAT PROTEIN 39C"/>
    <property type="match status" value="1"/>
</dbReference>
<reference evidence="3" key="1">
    <citation type="submission" date="2015-06" db="EMBL/GenBank/DDBJ databases">
        <title>Expansion of signal transduction pathways in fungi by whole-genome duplication.</title>
        <authorList>
            <consortium name="DOE Joint Genome Institute"/>
            <person name="Corrochano L.M."/>
            <person name="Kuo A."/>
            <person name="Marcet-Houben M."/>
            <person name="Polaino S."/>
            <person name="Salamov A."/>
            <person name="Villalobos J.M."/>
            <person name="Alvarez M.I."/>
            <person name="Avalos J."/>
            <person name="Benito E.P."/>
            <person name="Benoit I."/>
            <person name="Burger G."/>
            <person name="Camino L.P."/>
            <person name="Canovas D."/>
            <person name="Cerda-Olmedo E."/>
            <person name="Cheng J.-F."/>
            <person name="Dominguez A."/>
            <person name="Elias M."/>
            <person name="Eslava A.P."/>
            <person name="Glaser F."/>
            <person name="Grimwood J."/>
            <person name="Gutierrez G."/>
            <person name="Heitman J."/>
            <person name="Henrissat B."/>
            <person name="Iturriaga E.A."/>
            <person name="Lang B.F."/>
            <person name="Lavin J.L."/>
            <person name="Lee S."/>
            <person name="Li W."/>
            <person name="Lindquist E."/>
            <person name="Lopez-Garcia S."/>
            <person name="Luque E.M."/>
            <person name="Marcos A.T."/>
            <person name="Martin J."/>
            <person name="McCluskey K."/>
            <person name="Medina H.R."/>
            <person name="Miralles-Duran A."/>
            <person name="Miyazaki A."/>
            <person name="Munoz-Torres E."/>
            <person name="Oguiza J.A."/>
            <person name="Ohm R."/>
            <person name="Olmedo M."/>
            <person name="Orejas M."/>
            <person name="Ortiz-Castellanos L."/>
            <person name="Pisabarro A.G."/>
            <person name="Rodriguez-Romero J."/>
            <person name="Ruiz-Herrera J."/>
            <person name="Ruiz-Vazquez R."/>
            <person name="Sanz C."/>
            <person name="Schackwitz W."/>
            <person name="Schmutz J."/>
            <person name="Shahriari M."/>
            <person name="Shelest E."/>
            <person name="Silva-Franco F."/>
            <person name="Soanes D."/>
            <person name="Syed K."/>
            <person name="Tagua V.G."/>
            <person name="Talbot N.J."/>
            <person name="Thon M."/>
            <person name="De vries R.P."/>
            <person name="Wiebenga A."/>
            <person name="Yadav J.S."/>
            <person name="Braun E.L."/>
            <person name="Baker S."/>
            <person name="Garre V."/>
            <person name="Horwitz B."/>
            <person name="Torres-Martinez S."/>
            <person name="Idnurm A."/>
            <person name="Herrera-Estrella A."/>
            <person name="Gabaldon T."/>
            <person name="Grigoriev I.V."/>
        </authorList>
    </citation>
    <scope>NUCLEOTIDE SEQUENCE [LARGE SCALE GENOMIC DNA]</scope>
    <source>
        <strain evidence="3">NRRL 1555(-)</strain>
    </source>
</reference>
<keyword evidence="3" id="KW-1185">Reference proteome</keyword>
<dbReference type="Proteomes" id="UP000077315">
    <property type="component" value="Unassembled WGS sequence"/>
</dbReference>
<dbReference type="GeneID" id="29000387"/>
<feature type="compositionally biased region" description="Polar residues" evidence="1">
    <location>
        <begin position="1"/>
        <end position="20"/>
    </location>
</feature>
<dbReference type="PANTHER" id="PTHR31859">
    <property type="entry name" value="TETRATRICOPEPTIDE REPEAT PROTEIN 39 FAMILY MEMBER"/>
    <property type="match status" value="1"/>
</dbReference>
<gene>
    <name evidence="2" type="ORF">PHYBLDRAFT_188306</name>
</gene>
<dbReference type="VEuPathDB" id="FungiDB:PHYBLDRAFT_188306"/>
<evidence type="ECO:0000256" key="1">
    <source>
        <dbReference type="SAM" id="MobiDB-lite"/>
    </source>
</evidence>
<dbReference type="RefSeq" id="XP_018287644.1">
    <property type="nucleotide sequence ID" value="XM_018439481.1"/>
</dbReference>
<evidence type="ECO:0000313" key="2">
    <source>
        <dbReference type="EMBL" id="OAD69604.1"/>
    </source>
</evidence>
<name>A0A162NH59_PHYB8</name>
<accession>A0A162NH59</accession>
<dbReference type="InterPro" id="IPR019412">
    <property type="entry name" value="IML2/TPR_39"/>
</dbReference>
<feature type="region of interest" description="Disordered" evidence="1">
    <location>
        <begin position="1"/>
        <end position="124"/>
    </location>
</feature>
<feature type="compositionally biased region" description="Acidic residues" evidence="1">
    <location>
        <begin position="94"/>
        <end position="110"/>
    </location>
</feature>
<feature type="region of interest" description="Disordered" evidence="1">
    <location>
        <begin position="263"/>
        <end position="287"/>
    </location>
</feature>
<dbReference type="EMBL" id="KV440991">
    <property type="protein sequence ID" value="OAD69604.1"/>
    <property type="molecule type" value="Genomic_DNA"/>
</dbReference>
<sequence length="934" mass="104875">MSQETENISQTTENTIQVPTTGPVEAEEQKGSWKRINFQEEQDTPTSISTPKTTTIPTNTATSAESDTDTDTDTDTSIHTPKQLAPRQEKHQGEDDEEQDDDEEEEEDMFVDSLSHDRPEELSSVINTLREMVDETPELRKDENESIKIAEIAAISQAEAKIGSQHDLVVIAEDTILEEEEEEAEKDAEHHDTIVPIASVQVTPENNRLSCEDDSRSDSDKTLEVSNSEPGSPITEDNSTDKLNIVLPTEGFNRALDVPADKNMADFVTPPTPGAAPKSDPSHYDDENDCSQISNTNVFPIGHIDMKNVKANYMGPRHQEKYDIEMLHGVNAFFNNKFSKAKGIFEKRASKDPLYALGLGAMAFVKAITSSDSSDTDVAIQSLTETYAFASAQIDDACANKPLIDTVSHYFTNLMGSNPTHLPTNTKPLKQDKYKDPPIFISNGALRAHVIRAECCLLIGLIHMTKESVVGYLKMGLNLRRAYSSYSLVWQEYKRMGQHFNRYMDQDTISAIQYGIGSVHLLLSSLPPKILKIVAAFGWQADKHLGFALLKLCLEGRRIRSPLASLTLLSYYVSLTSCAPQILARDLIQPAVECLLDAQKTYPNSSFFLYFAGCVSRLAKNIPLSTQSFMYTFKVSQGGWAEVTMGHMATYEIAFNSAMSLDWASAAVRILELQSKHTNSPVFLKFFYGACMEMLGNRTEAILSFAAAPHETDKKKRSQVDQYISRRVEFFEQSGYQDIDLCLPGLEILFLWNSFANMTPACLESCLEQVDTTLELVYEREKQEYELRVFEVAPNTPPPDYYEQRASLLVMKASILNALERHREAIVHLNWVLDHKERIKPVSWIVPFAYWESGVTCWGVQDYKRARAMWETSQSFSNYDLEFRLSIRLNLVITHAIDLGVPETIAPKPEKGRSTQGRKRMSIVHKLTGSVSSK</sequence>
<dbReference type="Pfam" id="PF10300">
    <property type="entry name" value="Iml2-TPR_39"/>
    <property type="match status" value="1"/>
</dbReference>
<dbReference type="AlphaFoldDB" id="A0A162NH59"/>
<dbReference type="InParanoid" id="A0A162NH59"/>
<protein>
    <submittedName>
        <fullName evidence="2">Uncharacterized protein</fullName>
    </submittedName>
</protein>
<feature type="compositionally biased region" description="Basic and acidic residues" evidence="1">
    <location>
        <begin position="210"/>
        <end position="223"/>
    </location>
</feature>